<accession>A0A3S5WVH2</accession>
<protein>
    <submittedName>
        <fullName evidence="1">Acyl carrier protein</fullName>
    </submittedName>
</protein>
<dbReference type="Gene3D" id="1.10.1200.10">
    <property type="entry name" value="ACP-like"/>
    <property type="match status" value="1"/>
</dbReference>
<dbReference type="InterPro" id="IPR036736">
    <property type="entry name" value="ACP-like_sf"/>
</dbReference>
<gene>
    <name evidence="1" type="ORF">C1C91_00440</name>
</gene>
<dbReference type="Proteomes" id="UP000266778">
    <property type="component" value="Chromosome"/>
</dbReference>
<evidence type="ECO:0000313" key="2">
    <source>
        <dbReference type="Proteomes" id="UP000266778"/>
    </source>
</evidence>
<dbReference type="AlphaFoldDB" id="A0A3S5WVH2"/>
<organism evidence="1 2">
    <name type="scientific">Aeromonas caviae</name>
    <name type="common">Aeromonas punctata</name>
    <dbReference type="NCBI Taxonomy" id="648"/>
    <lineage>
        <taxon>Bacteria</taxon>
        <taxon>Pseudomonadati</taxon>
        <taxon>Pseudomonadota</taxon>
        <taxon>Gammaproteobacteria</taxon>
        <taxon>Aeromonadales</taxon>
        <taxon>Aeromonadaceae</taxon>
        <taxon>Aeromonas</taxon>
    </lineage>
</organism>
<name>A0A3S5WVH2_AERCA</name>
<evidence type="ECO:0000313" key="1">
    <source>
        <dbReference type="EMBL" id="AXB03716.1"/>
    </source>
</evidence>
<proteinExistence type="predicted"/>
<sequence>MTDLFTLLEQQFPTASVPRGDYQLGPGAFPEWDSLGHFNFLLLVEQAFSVRFEPDELASMKRLQDIRDALLRRGVAL</sequence>
<reference evidence="1" key="1">
    <citation type="journal article" date="2019" name="J Environ">
        <title>Genetic characterization and potential molecular dissemination mechanism of tet (31) gene in Aeromonas caviae from an oxytetracycline wastewater treatment system.</title>
        <authorList>
            <person name="Shi Y."/>
            <person name="Tian Z."/>
            <person name="Leclercq S.O."/>
            <person name="Zhang H."/>
            <person name="Yang M."/>
            <person name="Zhang Y."/>
        </authorList>
    </citation>
    <scope>NUCLEOTIDE SEQUENCE</scope>
    <source>
        <strain evidence="1">T25-39</strain>
    </source>
</reference>
<dbReference type="SUPFAM" id="SSF47336">
    <property type="entry name" value="ACP-like"/>
    <property type="match status" value="1"/>
</dbReference>
<dbReference type="EMBL" id="CP025706">
    <property type="protein sequence ID" value="AXB03716.1"/>
    <property type="molecule type" value="Genomic_DNA"/>
</dbReference>